<dbReference type="EMBL" id="KZ452037">
    <property type="protein sequence ID" value="PKA49508.1"/>
    <property type="molecule type" value="Genomic_DNA"/>
</dbReference>
<proteinExistence type="predicted"/>
<organism evidence="1 2">
    <name type="scientific">Apostasia shenzhenica</name>
    <dbReference type="NCBI Taxonomy" id="1088818"/>
    <lineage>
        <taxon>Eukaryota</taxon>
        <taxon>Viridiplantae</taxon>
        <taxon>Streptophyta</taxon>
        <taxon>Embryophyta</taxon>
        <taxon>Tracheophyta</taxon>
        <taxon>Spermatophyta</taxon>
        <taxon>Magnoliopsida</taxon>
        <taxon>Liliopsida</taxon>
        <taxon>Asparagales</taxon>
        <taxon>Orchidaceae</taxon>
        <taxon>Apostasioideae</taxon>
        <taxon>Apostasia</taxon>
    </lineage>
</organism>
<dbReference type="AlphaFoldDB" id="A0A2I0A1U2"/>
<keyword evidence="2" id="KW-1185">Reference proteome</keyword>
<gene>
    <name evidence="1" type="ORF">AXF42_Ash004048</name>
</gene>
<evidence type="ECO:0000313" key="1">
    <source>
        <dbReference type="EMBL" id="PKA49508.1"/>
    </source>
</evidence>
<accession>A0A2I0A1U2</accession>
<reference evidence="1 2" key="1">
    <citation type="journal article" date="2017" name="Nature">
        <title>The Apostasia genome and the evolution of orchids.</title>
        <authorList>
            <person name="Zhang G.Q."/>
            <person name="Liu K.W."/>
            <person name="Li Z."/>
            <person name="Lohaus R."/>
            <person name="Hsiao Y.Y."/>
            <person name="Niu S.C."/>
            <person name="Wang J.Y."/>
            <person name="Lin Y.C."/>
            <person name="Xu Q."/>
            <person name="Chen L.J."/>
            <person name="Yoshida K."/>
            <person name="Fujiwara S."/>
            <person name="Wang Z.W."/>
            <person name="Zhang Y.Q."/>
            <person name="Mitsuda N."/>
            <person name="Wang M."/>
            <person name="Liu G.H."/>
            <person name="Pecoraro L."/>
            <person name="Huang H.X."/>
            <person name="Xiao X.J."/>
            <person name="Lin M."/>
            <person name="Wu X.Y."/>
            <person name="Wu W.L."/>
            <person name="Chen Y.Y."/>
            <person name="Chang S.B."/>
            <person name="Sakamoto S."/>
            <person name="Ohme-Takagi M."/>
            <person name="Yagi M."/>
            <person name="Zeng S.J."/>
            <person name="Shen C.Y."/>
            <person name="Yeh C.M."/>
            <person name="Luo Y.B."/>
            <person name="Tsai W.C."/>
            <person name="Van de Peer Y."/>
            <person name="Liu Z.J."/>
        </authorList>
    </citation>
    <scope>NUCLEOTIDE SEQUENCE [LARGE SCALE GENOMIC DNA]</scope>
    <source>
        <strain evidence="2">cv. Shenzhen</strain>
        <tissue evidence="1">Stem</tissue>
    </source>
</reference>
<protein>
    <submittedName>
        <fullName evidence="1">Uncharacterized protein</fullName>
    </submittedName>
</protein>
<dbReference type="Proteomes" id="UP000236161">
    <property type="component" value="Unassembled WGS sequence"/>
</dbReference>
<evidence type="ECO:0000313" key="2">
    <source>
        <dbReference type="Proteomes" id="UP000236161"/>
    </source>
</evidence>
<sequence>MLSKVLSLRVSLPTVEFDLWFPSSEKKLSFGFLVIFSPLAGGGAKTSRQGGQINLSPGDCVGRDRLGVAVRLRWATRAWAVSVAARRREQVGPWASPRQPLCRFGHRRHRESCENRVGESLESGERKHRAVGGSRRDCVGL</sequence>
<name>A0A2I0A1U2_9ASPA</name>